<protein>
    <submittedName>
        <fullName evidence="1">Uncharacterized protein</fullName>
    </submittedName>
</protein>
<dbReference type="InterPro" id="IPR009079">
    <property type="entry name" value="4_helix_cytokine-like_core"/>
</dbReference>
<dbReference type="PANTHER" id="PTHR15196">
    <property type="entry name" value="CILIARY NEUROTROPHIC FACTOR"/>
    <property type="match status" value="1"/>
</dbReference>
<evidence type="ECO:0000313" key="1">
    <source>
        <dbReference type="Ensembl" id="ENSMMOP00000009374.1"/>
    </source>
</evidence>
<dbReference type="Gene3D" id="1.20.1250.10">
    <property type="match status" value="1"/>
</dbReference>
<dbReference type="GO" id="GO:0070120">
    <property type="term" value="P:ciliary neurotrophic factor-mediated signaling pathway"/>
    <property type="evidence" value="ECO:0007669"/>
    <property type="project" value="InterPro"/>
</dbReference>
<dbReference type="GO" id="GO:0005127">
    <property type="term" value="F:ciliary neurotrophic factor receptor binding"/>
    <property type="evidence" value="ECO:0007669"/>
    <property type="project" value="InterPro"/>
</dbReference>
<dbReference type="AlphaFoldDB" id="A0A3Q3WKN3"/>
<dbReference type="Pfam" id="PF01110">
    <property type="entry name" value="CNTF"/>
    <property type="match status" value="1"/>
</dbReference>
<name>A0A3Q3WKN3_MOLML</name>
<evidence type="ECO:0000313" key="2">
    <source>
        <dbReference type="Proteomes" id="UP000261620"/>
    </source>
</evidence>
<dbReference type="OMA" id="DKLWRLH"/>
<dbReference type="PANTHER" id="PTHR15196:SF1">
    <property type="entry name" value="CILIARY NEUROTROPHIC FACTOR"/>
    <property type="match status" value="1"/>
</dbReference>
<keyword evidence="2" id="KW-1185">Reference proteome</keyword>
<dbReference type="STRING" id="94237.ENSMMOP00000009374"/>
<proteinExistence type="predicted"/>
<dbReference type="GO" id="GO:0043524">
    <property type="term" value="P:negative regulation of neuron apoptotic process"/>
    <property type="evidence" value="ECO:0007669"/>
    <property type="project" value="InterPro"/>
</dbReference>
<accession>A0A3Q3WKN3</accession>
<reference evidence="1" key="1">
    <citation type="submission" date="2025-08" db="UniProtKB">
        <authorList>
            <consortium name="Ensembl"/>
        </authorList>
    </citation>
    <scope>IDENTIFICATION</scope>
</reference>
<dbReference type="InterPro" id="IPR000151">
    <property type="entry name" value="Ciliary_neurotrophic_fac_CNTF"/>
</dbReference>
<sequence>MATTRAGRMTRSDPRKTTAARAAAIAEQLRHESSILLELYRKKESFTADVSVAEGHLVSCPPPSSQLDTRDKLWRLHSALLQCHMLMERAIAKEEEELGGDKEAEYETQRKMVKDRLSLLLINTGELLKVFDGSAVQTFSKEGLGLDSLTTVFDLKLWVYKVFREVDYWAKTAITTLQALPSVIGPSVRTARVRSTRNTR</sequence>
<dbReference type="Ensembl" id="ENSMMOT00000009540.1">
    <property type="protein sequence ID" value="ENSMMOP00000009374.1"/>
    <property type="gene ID" value="ENSMMOG00000007253.1"/>
</dbReference>
<dbReference type="Proteomes" id="UP000261620">
    <property type="component" value="Unplaced"/>
</dbReference>
<organism evidence="1 2">
    <name type="scientific">Mola mola</name>
    <name type="common">Ocean sunfish</name>
    <name type="synonym">Tetraodon mola</name>
    <dbReference type="NCBI Taxonomy" id="94237"/>
    <lineage>
        <taxon>Eukaryota</taxon>
        <taxon>Metazoa</taxon>
        <taxon>Chordata</taxon>
        <taxon>Craniata</taxon>
        <taxon>Vertebrata</taxon>
        <taxon>Euteleostomi</taxon>
        <taxon>Actinopterygii</taxon>
        <taxon>Neopterygii</taxon>
        <taxon>Teleostei</taxon>
        <taxon>Neoteleostei</taxon>
        <taxon>Acanthomorphata</taxon>
        <taxon>Eupercaria</taxon>
        <taxon>Tetraodontiformes</taxon>
        <taxon>Molidae</taxon>
        <taxon>Mola</taxon>
    </lineage>
</organism>
<reference evidence="1" key="2">
    <citation type="submission" date="2025-09" db="UniProtKB">
        <authorList>
            <consortium name="Ensembl"/>
        </authorList>
    </citation>
    <scope>IDENTIFICATION</scope>
</reference>